<dbReference type="PANTHER" id="PTHR10357:SF179">
    <property type="entry name" value="NEUTRAL AND BASIC AMINO ACID TRANSPORT PROTEIN RBAT"/>
    <property type="match status" value="1"/>
</dbReference>
<keyword evidence="3 5" id="KW-0326">Glycosidase</keyword>
<proteinExistence type="inferred from homology"/>
<dbReference type="FunFam" id="3.90.400.10:FF:000002">
    <property type="entry name" value="Sucrose isomerase"/>
    <property type="match status" value="1"/>
</dbReference>
<dbReference type="Gene3D" id="3.20.20.80">
    <property type="entry name" value="Glycosidases"/>
    <property type="match status" value="1"/>
</dbReference>
<organism evidence="5 6">
    <name type="scientific">Microbacterium pseudoresistens</name>
    <dbReference type="NCBI Taxonomy" id="640634"/>
    <lineage>
        <taxon>Bacteria</taxon>
        <taxon>Bacillati</taxon>
        <taxon>Actinomycetota</taxon>
        <taxon>Actinomycetes</taxon>
        <taxon>Micrococcales</taxon>
        <taxon>Microbacteriaceae</taxon>
        <taxon>Microbacterium</taxon>
    </lineage>
</organism>
<evidence type="ECO:0000256" key="2">
    <source>
        <dbReference type="ARBA" id="ARBA00022801"/>
    </source>
</evidence>
<evidence type="ECO:0000259" key="4">
    <source>
        <dbReference type="SMART" id="SM00642"/>
    </source>
</evidence>
<feature type="domain" description="Glycosyl hydrolase family 13 catalytic" evidence="4">
    <location>
        <begin position="100"/>
        <end position="505"/>
    </location>
</feature>
<dbReference type="CDD" id="cd11333">
    <property type="entry name" value="AmyAc_SI_OligoGlu_DGase"/>
    <property type="match status" value="1"/>
</dbReference>
<dbReference type="SMART" id="SM00642">
    <property type="entry name" value="Aamy"/>
    <property type="match status" value="1"/>
</dbReference>
<evidence type="ECO:0000313" key="6">
    <source>
        <dbReference type="Proteomes" id="UP000552045"/>
    </source>
</evidence>
<reference evidence="5 6" key="1">
    <citation type="submission" date="2020-07" db="EMBL/GenBank/DDBJ databases">
        <title>Sequencing the genomes of 1000 actinobacteria strains.</title>
        <authorList>
            <person name="Klenk H.-P."/>
        </authorList>
    </citation>
    <scope>NUCLEOTIDE SEQUENCE [LARGE SCALE GENOMIC DNA]</scope>
    <source>
        <strain evidence="5 6">DSM 22185</strain>
    </source>
</reference>
<name>A0A7Y9ET13_9MICO</name>
<keyword evidence="2 5" id="KW-0378">Hydrolase</keyword>
<evidence type="ECO:0000313" key="5">
    <source>
        <dbReference type="EMBL" id="NYD53427.1"/>
    </source>
</evidence>
<dbReference type="GO" id="GO:0004574">
    <property type="term" value="F:oligo-1,6-glucosidase activity"/>
    <property type="evidence" value="ECO:0007669"/>
    <property type="project" value="UniProtKB-EC"/>
</dbReference>
<dbReference type="Proteomes" id="UP000552045">
    <property type="component" value="Unassembled WGS sequence"/>
</dbReference>
<protein>
    <submittedName>
        <fullName evidence="5">Oligo-1,6-glucosidase</fullName>
        <ecNumber evidence="5">3.2.1.10</ecNumber>
    </submittedName>
</protein>
<dbReference type="AlphaFoldDB" id="A0A7Y9ET13"/>
<dbReference type="Pfam" id="PF00128">
    <property type="entry name" value="Alpha-amylase"/>
    <property type="match status" value="1"/>
</dbReference>
<dbReference type="SUPFAM" id="SSF51011">
    <property type="entry name" value="Glycosyl hydrolase domain"/>
    <property type="match status" value="1"/>
</dbReference>
<dbReference type="InterPro" id="IPR017853">
    <property type="entry name" value="GH"/>
</dbReference>
<dbReference type="PANTHER" id="PTHR10357">
    <property type="entry name" value="ALPHA-AMYLASE FAMILY MEMBER"/>
    <property type="match status" value="1"/>
</dbReference>
<dbReference type="FunFam" id="3.20.20.80:FF:000064">
    <property type="entry name" value="Oligo-1,6-glucosidase"/>
    <property type="match status" value="2"/>
</dbReference>
<dbReference type="RefSeq" id="WP_179430946.1">
    <property type="nucleotide sequence ID" value="NZ_BAABLC010000005.1"/>
</dbReference>
<comment type="caution">
    <text evidence="5">The sequence shown here is derived from an EMBL/GenBank/DDBJ whole genome shotgun (WGS) entry which is preliminary data.</text>
</comment>
<dbReference type="Gene3D" id="2.60.40.1180">
    <property type="entry name" value="Golgi alpha-mannosidase II"/>
    <property type="match status" value="1"/>
</dbReference>
<sequence length="634" mass="72393">MAEQAPLLDMGSRVRDVRAHPLGHDIVQKILLQLGRSTRWIDNPVIGSLRLGTVHRLFARRVGEGFVPTLLDLLNQHRDIPSDEVAERPRAWWQDAVFYQVYPRSFMDSDGDGIGDLGGILARLDHLQDLGVDALWLSPVYDSPNDDNGYDIRDYRAVMAEFGTMDDLDRLVHELHRRGMRLIMDLVVNHTSDEHAWFQQALADPASPYRDYYFFRPGEPDAPPNNWTSFFSGSAWRWFPERGEWALHLFSPRQMDLDWTHPPMREEIVEMVRWWLEKGVDGFRLDVINYISKPPALPDGDATVGALMEYTGVEHYFAGPRLHEHLRQLRAEAFEPYAAVSIGETPGVGARLGRLLTAPDRGELDMIFGFDHLDAPGRTRFEDYRYDLRHLRDAWTDWQREYGATCWPSLFLENHDNPRMISKIDPRPEHRAALGTLLLLLKLTLRGTPFLYQGQELGLVNHAFSSVAQLRDVESLNRYAALRELGRSDAEAFAEVLAGSRDHARVPMPWTSGPYGGFTDGTPWLMGDGDHEKWNAKDQAADPGSVLRACRDLIALRRAHPALTRGAIVFGPRRRGLWLYERRAEDETIGVAANLTDRPHRWRMPARARLLYATGAGDERRLVPYEARVYALEG</sequence>
<keyword evidence="6" id="KW-1185">Reference proteome</keyword>
<dbReference type="EC" id="3.2.1.10" evidence="5"/>
<dbReference type="GO" id="GO:0004556">
    <property type="term" value="F:alpha-amylase activity"/>
    <property type="evidence" value="ECO:0007669"/>
    <property type="project" value="TreeGrafter"/>
</dbReference>
<dbReference type="InterPro" id="IPR045857">
    <property type="entry name" value="O16G_dom_2"/>
</dbReference>
<dbReference type="Gene3D" id="3.90.400.10">
    <property type="entry name" value="Oligo-1,6-glucosidase, Domain 2"/>
    <property type="match status" value="1"/>
</dbReference>
<evidence type="ECO:0000256" key="3">
    <source>
        <dbReference type="ARBA" id="ARBA00023295"/>
    </source>
</evidence>
<accession>A0A7Y9ET13</accession>
<dbReference type="InterPro" id="IPR013780">
    <property type="entry name" value="Glyco_hydro_b"/>
</dbReference>
<evidence type="ECO:0000256" key="1">
    <source>
        <dbReference type="ARBA" id="ARBA00008061"/>
    </source>
</evidence>
<dbReference type="EMBL" id="JACCBH010000001">
    <property type="protein sequence ID" value="NYD53427.1"/>
    <property type="molecule type" value="Genomic_DNA"/>
</dbReference>
<dbReference type="SUPFAM" id="SSF51445">
    <property type="entry name" value="(Trans)glycosidases"/>
    <property type="match status" value="1"/>
</dbReference>
<dbReference type="GO" id="GO:0009313">
    <property type="term" value="P:oligosaccharide catabolic process"/>
    <property type="evidence" value="ECO:0007669"/>
    <property type="project" value="TreeGrafter"/>
</dbReference>
<comment type="similarity">
    <text evidence="1">Belongs to the glycosyl hydrolase 13 family.</text>
</comment>
<gene>
    <name evidence="5" type="ORF">BKA02_000482</name>
</gene>
<dbReference type="InterPro" id="IPR006047">
    <property type="entry name" value="GH13_cat_dom"/>
</dbReference>